<reference evidence="3" key="1">
    <citation type="submission" date="2018-07" db="EMBL/GenBank/DDBJ databases">
        <authorList>
            <person name="Safronova V.I."/>
            <person name="Chirak E.R."/>
            <person name="Sazanova A.L."/>
        </authorList>
    </citation>
    <scope>NUCLEOTIDE SEQUENCE [LARGE SCALE GENOMIC DNA]</scope>
    <source>
        <strain evidence="3">RCAM04685</strain>
    </source>
</reference>
<keyword evidence="3" id="KW-1185">Reference proteome</keyword>
<dbReference type="InterPro" id="IPR025291">
    <property type="entry name" value="DUF4153"/>
</dbReference>
<feature type="transmembrane region" description="Helical" evidence="1">
    <location>
        <begin position="74"/>
        <end position="106"/>
    </location>
</feature>
<feature type="transmembrane region" description="Helical" evidence="1">
    <location>
        <begin position="43"/>
        <end position="62"/>
    </location>
</feature>
<feature type="transmembrane region" description="Helical" evidence="1">
    <location>
        <begin position="200"/>
        <end position="219"/>
    </location>
</feature>
<keyword evidence="1" id="KW-0812">Transmembrane</keyword>
<gene>
    <name evidence="2" type="ORF">DWE98_12275</name>
</gene>
<dbReference type="RefSeq" id="WP_114829538.1">
    <property type="nucleotide sequence ID" value="NZ_QQTO01000021.1"/>
</dbReference>
<accession>A0A370L7B1</accession>
<feature type="transmembrane region" description="Helical" evidence="1">
    <location>
        <begin position="350"/>
        <end position="376"/>
    </location>
</feature>
<feature type="transmembrane region" description="Helical" evidence="1">
    <location>
        <begin position="256"/>
        <end position="275"/>
    </location>
</feature>
<evidence type="ECO:0000256" key="1">
    <source>
        <dbReference type="SAM" id="Phobius"/>
    </source>
</evidence>
<feature type="transmembrane region" description="Helical" evidence="1">
    <location>
        <begin position="158"/>
        <end position="180"/>
    </location>
</feature>
<dbReference type="OrthoDB" id="7280060at2"/>
<sequence>MTDQTYGPAAREWLMTRLQTCLIACASLILLADWLFYGRRLGISVLLFMVALGAFSLIANGLNARRKEIATAVAILIVALIPLVESTNLLALAFGAAGVSAFALMVSGHWQGALATRLWAMLGLYAAGPWRSAAAALHEHRGRRVIGQRQTLLGRLSLWIVPLLLCGVFLMLFASANPLIDRWLHAIDIYALLGILDSSRMIFWLIVAGLTWPLLYVTARKQRVAKVPAAKLETTEAEEKPAGLALLSDGTILRSLVLFNLLFAMQSSMDAAYLWGGVALPDGMSYAAYAHRGAYPLMATALLAAGFVLAALRPGSSAERSPLMRRLVYLFVGQNVLLVVSSILRLDLYVAAYSLTMLRVAAFIWMGLVAFGLVMIIARIALNRSNGWLVGGNLIAAGIVLYACSMANFSDVIARYNIRHAFEGGRGLDLCYLSSLGPQAVPAIDHFIAQRRAQGDFDGSTVKALSARRDMLAARVENPRRDWRSWSFGDHRLWRYLKKRRAAGAPDLKPSQPTEG</sequence>
<comment type="caution">
    <text evidence="2">The sequence shown here is derived from an EMBL/GenBank/DDBJ whole genome shotgun (WGS) entry which is preliminary data.</text>
</comment>
<protein>
    <submittedName>
        <fullName evidence="2">DUF4173 domain-containing protein</fullName>
    </submittedName>
</protein>
<keyword evidence="1" id="KW-0472">Membrane</keyword>
<evidence type="ECO:0000313" key="3">
    <source>
        <dbReference type="Proteomes" id="UP000255207"/>
    </source>
</evidence>
<keyword evidence="1" id="KW-1133">Transmembrane helix</keyword>
<organism evidence="2 3">
    <name type="scientific">Bosea caraganae</name>
    <dbReference type="NCBI Taxonomy" id="2763117"/>
    <lineage>
        <taxon>Bacteria</taxon>
        <taxon>Pseudomonadati</taxon>
        <taxon>Pseudomonadota</taxon>
        <taxon>Alphaproteobacteria</taxon>
        <taxon>Hyphomicrobiales</taxon>
        <taxon>Boseaceae</taxon>
        <taxon>Bosea</taxon>
    </lineage>
</organism>
<dbReference type="Proteomes" id="UP000255207">
    <property type="component" value="Unassembled WGS sequence"/>
</dbReference>
<dbReference type="AlphaFoldDB" id="A0A370L7B1"/>
<feature type="transmembrane region" description="Helical" evidence="1">
    <location>
        <begin position="295"/>
        <end position="315"/>
    </location>
</feature>
<feature type="transmembrane region" description="Helical" evidence="1">
    <location>
        <begin position="20"/>
        <end position="37"/>
    </location>
</feature>
<proteinExistence type="predicted"/>
<feature type="transmembrane region" description="Helical" evidence="1">
    <location>
        <begin position="327"/>
        <end position="344"/>
    </location>
</feature>
<dbReference type="EMBL" id="QQTP01000005">
    <property type="protein sequence ID" value="RDJ25492.1"/>
    <property type="molecule type" value="Genomic_DNA"/>
</dbReference>
<feature type="transmembrane region" description="Helical" evidence="1">
    <location>
        <begin position="388"/>
        <end position="409"/>
    </location>
</feature>
<dbReference type="Pfam" id="PF13687">
    <property type="entry name" value="DUF4153"/>
    <property type="match status" value="1"/>
</dbReference>
<name>A0A370L7B1_9HYPH</name>
<feature type="transmembrane region" description="Helical" evidence="1">
    <location>
        <begin position="118"/>
        <end position="137"/>
    </location>
</feature>
<evidence type="ECO:0000313" key="2">
    <source>
        <dbReference type="EMBL" id="RDJ25492.1"/>
    </source>
</evidence>